<dbReference type="InterPro" id="IPR045170">
    <property type="entry name" value="MTOX"/>
</dbReference>
<dbReference type="Gene3D" id="3.30.9.10">
    <property type="entry name" value="D-Amino Acid Oxidase, subunit A, domain 2"/>
    <property type="match status" value="1"/>
</dbReference>
<dbReference type="InterPro" id="IPR036188">
    <property type="entry name" value="FAD/NAD-bd_sf"/>
</dbReference>
<proteinExistence type="predicted"/>
<organism evidence="6 7">
    <name type="scientific">Oceanobacillus jordanicus</name>
    <dbReference type="NCBI Taxonomy" id="2867266"/>
    <lineage>
        <taxon>Bacteria</taxon>
        <taxon>Bacillati</taxon>
        <taxon>Bacillota</taxon>
        <taxon>Bacilli</taxon>
        <taxon>Bacillales</taxon>
        <taxon>Bacillaceae</taxon>
        <taxon>Oceanobacillus</taxon>
    </lineage>
</organism>
<keyword evidence="4 6" id="KW-0560">Oxidoreductase</keyword>
<dbReference type="Pfam" id="PF01266">
    <property type="entry name" value="DAO"/>
    <property type="match status" value="1"/>
</dbReference>
<dbReference type="SUPFAM" id="SSF54373">
    <property type="entry name" value="FAD-linked reductases, C-terminal domain"/>
    <property type="match status" value="1"/>
</dbReference>
<keyword evidence="3" id="KW-0274">FAD</keyword>
<dbReference type="AlphaFoldDB" id="A0AAW5B192"/>
<gene>
    <name evidence="6" type="primary">solA</name>
    <name evidence="6" type="ORF">K3T81_03770</name>
</gene>
<keyword evidence="2" id="KW-0285">Flavoprotein</keyword>
<reference evidence="6 7" key="1">
    <citation type="journal article" date="2022" name="Evol. Bioinform. Online">
        <title>Draft Genome Sequence of Oceanobacillus jordanicus Strain GSFE11, a Halotolerant Plant Growth-Promoting Bacterial Endophyte Isolated From the Jordan Valley.</title>
        <authorList>
            <person name="Alhindi T."/>
            <person name="Albdaiwi R."/>
        </authorList>
    </citation>
    <scope>NUCLEOTIDE SEQUENCE [LARGE SCALE GENOMIC DNA]</scope>
    <source>
        <strain evidence="6 7">GSFE11</strain>
    </source>
</reference>
<dbReference type="NCBIfam" id="NF008425">
    <property type="entry name" value="PRK11259.1"/>
    <property type="match status" value="1"/>
</dbReference>
<dbReference type="PANTHER" id="PTHR10961:SF7">
    <property type="entry name" value="FAD DEPENDENT OXIDOREDUCTASE DOMAIN-CONTAINING PROTEIN"/>
    <property type="match status" value="1"/>
</dbReference>
<dbReference type="Proteomes" id="UP001199631">
    <property type="component" value="Unassembled WGS sequence"/>
</dbReference>
<dbReference type="RefSeq" id="WP_238018342.1">
    <property type="nucleotide sequence ID" value="NZ_JAIFZM010000002.1"/>
</dbReference>
<evidence type="ECO:0000256" key="4">
    <source>
        <dbReference type="ARBA" id="ARBA00023002"/>
    </source>
</evidence>
<dbReference type="EMBL" id="JAIFZM010000002">
    <property type="protein sequence ID" value="MCG3418261.1"/>
    <property type="molecule type" value="Genomic_DNA"/>
</dbReference>
<evidence type="ECO:0000313" key="7">
    <source>
        <dbReference type="Proteomes" id="UP001199631"/>
    </source>
</evidence>
<evidence type="ECO:0000256" key="1">
    <source>
        <dbReference type="ARBA" id="ARBA00001974"/>
    </source>
</evidence>
<evidence type="ECO:0000259" key="5">
    <source>
        <dbReference type="Pfam" id="PF01266"/>
    </source>
</evidence>
<dbReference type="GO" id="GO:0050131">
    <property type="term" value="F:N-methyl-L-amino-acid oxidase activity"/>
    <property type="evidence" value="ECO:0007669"/>
    <property type="project" value="UniProtKB-EC"/>
</dbReference>
<evidence type="ECO:0000256" key="2">
    <source>
        <dbReference type="ARBA" id="ARBA00022630"/>
    </source>
</evidence>
<dbReference type="Gene3D" id="3.50.50.60">
    <property type="entry name" value="FAD/NAD(P)-binding domain"/>
    <property type="match status" value="1"/>
</dbReference>
<protein>
    <submittedName>
        <fullName evidence="6">N-methyl-L-tryptophan oxidase</fullName>
        <ecNumber evidence="6">1.5.3.2</ecNumber>
    </submittedName>
</protein>
<evidence type="ECO:0000313" key="6">
    <source>
        <dbReference type="EMBL" id="MCG3418261.1"/>
    </source>
</evidence>
<accession>A0AAW5B192</accession>
<dbReference type="PANTHER" id="PTHR10961">
    <property type="entry name" value="PEROXISOMAL SARCOSINE OXIDASE"/>
    <property type="match status" value="1"/>
</dbReference>
<keyword evidence="7" id="KW-1185">Reference proteome</keyword>
<sequence length="384" mass="42353">MNYDVIVIGAGSMGMAAGYYLSKSGKKTLLLDSFNPPHNKGSHHGDTRIIRYAYGEGKEYVPFILKARELWYDLEKASGKQLFTQTGVLNVGNADSNFIQNIISSAKKYDLPLDVMDANKVQNRWANISLPNDFIGCFEPTSGVLKSEEIIKAYQALAEQNGATILTNSRVRDIYIQEDKVTIKTDEQTLHSDALVVSAGAWSGELISMLGLELPLTPVRKTFAWFDANEATYNHSRFPAFAFDTPKGIYYGFPSIDGSGLKVGRHDGGNPIHPDESPIGFGELAEDEGNLAQFMNQYIPDIWQLKYGKTCMYTHTPDDKFIIDLHPKHANVAIAAGFSGHGFKFSSAVGQALSNLIISGKNDVDISQFSIGRFKKSLFSKPTK</sequence>
<name>A0AAW5B192_9BACI</name>
<dbReference type="SUPFAM" id="SSF51905">
    <property type="entry name" value="FAD/NAD(P)-binding domain"/>
    <property type="match status" value="1"/>
</dbReference>
<dbReference type="GO" id="GO:0008115">
    <property type="term" value="F:sarcosine oxidase activity"/>
    <property type="evidence" value="ECO:0007669"/>
    <property type="project" value="TreeGrafter"/>
</dbReference>
<dbReference type="InterPro" id="IPR006076">
    <property type="entry name" value="FAD-dep_OxRdtase"/>
</dbReference>
<dbReference type="GO" id="GO:0050660">
    <property type="term" value="F:flavin adenine dinucleotide binding"/>
    <property type="evidence" value="ECO:0007669"/>
    <property type="project" value="InterPro"/>
</dbReference>
<evidence type="ECO:0000256" key="3">
    <source>
        <dbReference type="ARBA" id="ARBA00022827"/>
    </source>
</evidence>
<dbReference type="GO" id="GO:0005829">
    <property type="term" value="C:cytosol"/>
    <property type="evidence" value="ECO:0007669"/>
    <property type="project" value="TreeGrafter"/>
</dbReference>
<feature type="domain" description="FAD dependent oxidoreductase" evidence="5">
    <location>
        <begin position="4"/>
        <end position="355"/>
    </location>
</feature>
<dbReference type="EC" id="1.5.3.2" evidence="6"/>
<comment type="cofactor">
    <cofactor evidence="1">
        <name>FAD</name>
        <dbReference type="ChEBI" id="CHEBI:57692"/>
    </cofactor>
</comment>
<comment type="caution">
    <text evidence="6">The sequence shown here is derived from an EMBL/GenBank/DDBJ whole genome shotgun (WGS) entry which is preliminary data.</text>
</comment>